<dbReference type="InterPro" id="IPR025616">
    <property type="entry name" value="YpjP"/>
</dbReference>
<evidence type="ECO:0000313" key="2">
    <source>
        <dbReference type="Proteomes" id="UP000274033"/>
    </source>
</evidence>
<comment type="caution">
    <text evidence="1">The sequence shown here is derived from an EMBL/GenBank/DDBJ whole genome shotgun (WGS) entry which is preliminary data.</text>
</comment>
<proteinExistence type="predicted"/>
<organism evidence="1 2">
    <name type="scientific">Lysinibacillus composti</name>
    <dbReference type="NCBI Taxonomy" id="720633"/>
    <lineage>
        <taxon>Bacteria</taxon>
        <taxon>Bacillati</taxon>
        <taxon>Bacillota</taxon>
        <taxon>Bacilli</taxon>
        <taxon>Bacillales</taxon>
        <taxon>Bacillaceae</taxon>
        <taxon>Lysinibacillus</taxon>
    </lineage>
</organism>
<evidence type="ECO:0008006" key="3">
    <source>
        <dbReference type="Google" id="ProtNLM"/>
    </source>
</evidence>
<sequence length="197" mass="23139">MKKWFQKLLVITVALLTFGIITPNHEIWDLLDNGQPSDRTSSGYNEISNIEQHEVDSHVEQQSVEESVDNLLFAAKEQSYIKFGSRISPVIGEEFESRIYPKMEEAITMTLSNLDHQSIRTLIVTENPSGEYSEKIFHIKDGDKRQDLIRFHVRTENRPQEGYYYNFHYHTKEDQFLAHHHIGDIYWSKNTPPKWLS</sequence>
<dbReference type="Pfam" id="PF14005">
    <property type="entry name" value="YpjP"/>
    <property type="match status" value="1"/>
</dbReference>
<evidence type="ECO:0000313" key="1">
    <source>
        <dbReference type="EMBL" id="RQW75835.1"/>
    </source>
</evidence>
<dbReference type="AlphaFoldDB" id="A0A3N9UIM3"/>
<keyword evidence="2" id="KW-1185">Reference proteome</keyword>
<dbReference type="EMBL" id="RRCT01000002">
    <property type="protein sequence ID" value="RQW75835.1"/>
    <property type="molecule type" value="Genomic_DNA"/>
</dbReference>
<dbReference type="OrthoDB" id="2435352at2"/>
<reference evidence="1 2" key="1">
    <citation type="journal article" date="2013" name="J. Microbiol.">
        <title>Lysinibacillus chungkukjangi sp. nov., isolated from Chungkukjang, Korean fermented soybean food.</title>
        <authorList>
            <person name="Kim S.J."/>
            <person name="Jang Y.H."/>
            <person name="Hamada M."/>
            <person name="Ahn J.H."/>
            <person name="Weon H.Y."/>
            <person name="Suzuki K."/>
            <person name="Whang K.S."/>
            <person name="Kwon S.W."/>
        </authorList>
    </citation>
    <scope>NUCLEOTIDE SEQUENCE [LARGE SCALE GENOMIC DNA]</scope>
    <source>
        <strain evidence="1 2">MCCC 1A12701</strain>
    </source>
</reference>
<gene>
    <name evidence="1" type="ORF">EBB45_04265</name>
</gene>
<name>A0A3N9UIM3_9BACI</name>
<protein>
    <recommendedName>
        <fullName evidence="3">Cell division protein FtsK</fullName>
    </recommendedName>
</protein>
<dbReference type="Proteomes" id="UP000274033">
    <property type="component" value="Unassembled WGS sequence"/>
</dbReference>
<accession>A0A3N9UIM3</accession>
<dbReference type="RefSeq" id="WP_124762974.1">
    <property type="nucleotide sequence ID" value="NZ_JAFBDY010000002.1"/>
</dbReference>